<dbReference type="InterPro" id="IPR029045">
    <property type="entry name" value="ClpP/crotonase-like_dom_sf"/>
</dbReference>
<dbReference type="SUPFAM" id="SSF52096">
    <property type="entry name" value="ClpP/crotonase"/>
    <property type="match status" value="1"/>
</dbReference>
<proteinExistence type="predicted"/>
<gene>
    <name evidence="1" type="ORF">H0I76_03280</name>
</gene>
<sequence>MGSSAATLSIAPGTGDADLAGAIRRALRDREATALSLQGDVAAGTDDAQAFARWVMMLADAPLPVAVAAGGELGPRGLALLLLADIAIVDETAAMPNPTSTPALAALAARALGPVGARRLVFGAADPVATLVASGHAERTADPEAAMAARIAALGSPAEARRRRAALNASRHLNFSEALDFDLWFHTGKDA</sequence>
<keyword evidence="2" id="KW-1185">Reference proteome</keyword>
<organism evidence="1 2">
    <name type="scientific">Thermohalobaculum xanthum</name>
    <dbReference type="NCBI Taxonomy" id="2753746"/>
    <lineage>
        <taxon>Bacteria</taxon>
        <taxon>Pseudomonadati</taxon>
        <taxon>Pseudomonadota</taxon>
        <taxon>Alphaproteobacteria</taxon>
        <taxon>Rhodobacterales</taxon>
        <taxon>Paracoccaceae</taxon>
        <taxon>Thermohalobaculum</taxon>
    </lineage>
</organism>
<evidence type="ECO:0000313" key="1">
    <source>
        <dbReference type="EMBL" id="MBK0398200.1"/>
    </source>
</evidence>
<dbReference type="RefSeq" id="WP_200607024.1">
    <property type="nucleotide sequence ID" value="NZ_JAEHHL010000001.1"/>
</dbReference>
<protein>
    <recommendedName>
        <fullName evidence="3">Enoyl-CoA hydratase/isomerase family protein</fullName>
    </recommendedName>
</protein>
<evidence type="ECO:0000313" key="2">
    <source>
        <dbReference type="Proteomes" id="UP000655420"/>
    </source>
</evidence>
<dbReference type="Proteomes" id="UP000655420">
    <property type="component" value="Unassembled WGS sequence"/>
</dbReference>
<comment type="caution">
    <text evidence="1">The sequence shown here is derived from an EMBL/GenBank/DDBJ whole genome shotgun (WGS) entry which is preliminary data.</text>
</comment>
<dbReference type="AlphaFoldDB" id="A0A8J7M4W3"/>
<name>A0A8J7M4W3_9RHOB</name>
<accession>A0A8J7M4W3</accession>
<evidence type="ECO:0008006" key="3">
    <source>
        <dbReference type="Google" id="ProtNLM"/>
    </source>
</evidence>
<dbReference type="EMBL" id="JAEHHL010000001">
    <property type="protein sequence ID" value="MBK0398200.1"/>
    <property type="molecule type" value="Genomic_DNA"/>
</dbReference>
<reference evidence="1" key="1">
    <citation type="submission" date="2020-12" db="EMBL/GenBank/DDBJ databases">
        <title>Bacterial taxonomy.</title>
        <authorList>
            <person name="Pan X."/>
        </authorList>
    </citation>
    <scope>NUCLEOTIDE SEQUENCE</scope>
    <source>
        <strain evidence="1">M0105</strain>
    </source>
</reference>